<dbReference type="EMBL" id="LN733663">
    <property type="protein sequence ID" value="CEP17352.1"/>
    <property type="molecule type" value="Genomic_DNA"/>
</dbReference>
<keyword evidence="4" id="KW-1185">Reference proteome</keyword>
<dbReference type="InterPro" id="IPR007123">
    <property type="entry name" value="Gelsolin-like_dom"/>
</dbReference>
<dbReference type="AlphaFoldDB" id="A0A0B7NIU9"/>
<protein>
    <recommendedName>
        <fullName evidence="2">Gelsolin-like domain-containing protein</fullName>
    </recommendedName>
</protein>
<dbReference type="PANTHER" id="PTHR11977">
    <property type="entry name" value="VILLIN"/>
    <property type="match status" value="1"/>
</dbReference>
<feature type="domain" description="Gelsolin-like" evidence="2">
    <location>
        <begin position="309"/>
        <end position="384"/>
    </location>
</feature>
<name>A0A0B7NIU9_9FUNG</name>
<dbReference type="PANTHER" id="PTHR11977:SF130">
    <property type="entry name" value="SEVERIN"/>
    <property type="match status" value="1"/>
</dbReference>
<evidence type="ECO:0000256" key="1">
    <source>
        <dbReference type="SAM" id="MobiDB-lite"/>
    </source>
</evidence>
<reference evidence="3 4" key="1">
    <citation type="submission" date="2014-09" db="EMBL/GenBank/DDBJ databases">
        <authorList>
            <person name="Ellenberger Sabrina"/>
        </authorList>
    </citation>
    <scope>NUCLEOTIDE SEQUENCE [LARGE SCALE GENOMIC DNA]</scope>
    <source>
        <strain evidence="3 4">CBS 412.66</strain>
    </source>
</reference>
<dbReference type="PRINTS" id="PR00597">
    <property type="entry name" value="GELSOLIN"/>
</dbReference>
<dbReference type="Pfam" id="PF00626">
    <property type="entry name" value="Gelsolin"/>
    <property type="match status" value="3"/>
</dbReference>
<dbReference type="GO" id="GO:0015629">
    <property type="term" value="C:actin cytoskeleton"/>
    <property type="evidence" value="ECO:0007669"/>
    <property type="project" value="TreeGrafter"/>
</dbReference>
<gene>
    <name evidence="3" type="primary">PARPA_11648.1 scaffold 44482</name>
</gene>
<dbReference type="InterPro" id="IPR007122">
    <property type="entry name" value="Villin/Gelsolin"/>
</dbReference>
<dbReference type="SMART" id="SM00262">
    <property type="entry name" value="GEL"/>
    <property type="match status" value="3"/>
</dbReference>
<dbReference type="GO" id="GO:0005737">
    <property type="term" value="C:cytoplasm"/>
    <property type="evidence" value="ECO:0007669"/>
    <property type="project" value="TreeGrafter"/>
</dbReference>
<dbReference type="InterPro" id="IPR029006">
    <property type="entry name" value="ADF-H/Gelsolin-like_dom_sf"/>
</dbReference>
<proteinExistence type="predicted"/>
<evidence type="ECO:0000313" key="3">
    <source>
        <dbReference type="EMBL" id="CEP17352.1"/>
    </source>
</evidence>
<dbReference type="Proteomes" id="UP000054107">
    <property type="component" value="Unassembled WGS sequence"/>
</dbReference>
<dbReference type="STRING" id="35722.A0A0B7NIU9"/>
<organism evidence="3 4">
    <name type="scientific">Parasitella parasitica</name>
    <dbReference type="NCBI Taxonomy" id="35722"/>
    <lineage>
        <taxon>Eukaryota</taxon>
        <taxon>Fungi</taxon>
        <taxon>Fungi incertae sedis</taxon>
        <taxon>Mucoromycota</taxon>
        <taxon>Mucoromycotina</taxon>
        <taxon>Mucoromycetes</taxon>
        <taxon>Mucorales</taxon>
        <taxon>Mucorineae</taxon>
        <taxon>Mucoraceae</taxon>
        <taxon>Parasitella</taxon>
    </lineage>
</organism>
<feature type="domain" description="Gelsolin-like" evidence="2">
    <location>
        <begin position="188"/>
        <end position="254"/>
    </location>
</feature>
<evidence type="ECO:0000259" key="2">
    <source>
        <dbReference type="Pfam" id="PF00626"/>
    </source>
</evidence>
<dbReference type="SUPFAM" id="SSF55753">
    <property type="entry name" value="Actin depolymerizing proteins"/>
    <property type="match status" value="3"/>
</dbReference>
<dbReference type="OrthoDB" id="6375767at2759"/>
<dbReference type="GO" id="GO:0051015">
    <property type="term" value="F:actin filament binding"/>
    <property type="evidence" value="ECO:0007669"/>
    <property type="project" value="InterPro"/>
</dbReference>
<evidence type="ECO:0000313" key="4">
    <source>
        <dbReference type="Proteomes" id="UP000054107"/>
    </source>
</evidence>
<feature type="region of interest" description="Disordered" evidence="1">
    <location>
        <begin position="266"/>
        <end position="288"/>
    </location>
</feature>
<feature type="domain" description="Gelsolin-like" evidence="2">
    <location>
        <begin position="57"/>
        <end position="139"/>
    </location>
</feature>
<feature type="compositionally biased region" description="Acidic residues" evidence="1">
    <location>
        <begin position="271"/>
        <end position="287"/>
    </location>
</feature>
<dbReference type="Gene3D" id="3.40.20.10">
    <property type="entry name" value="Severin"/>
    <property type="match status" value="3"/>
</dbReference>
<sequence>MLKNSTWKLDETNLANFGSELEREHRKAEGSLETAWNYEGSPIGQESGMWIWRVQNFALVKVPESQHGQFYQGDSYIVLKSTKRDNAEGLIHNIHFWLGLETTQDEAGTAAYKTVELDDFLDTFAAQHREVQKKESRLFSSYFETITYLQGGFDSGFNHVEQEELPTRLLRINKPRKLEGTRTKNAVVISEVALSYESLRSSAVFVLVAGDTVYQWQGQKANGVEKAKAAEFISHLTSGSNGKINNVIVVEQGSYSDERKFFDALGSSGDVSEEDEEEGAEDDEEQVDQGKKLFRLHSSGPFGEGKLEFDLVAEGPITKDMFDTNDVFVFDVGHQVYAWIGRKASRKERKHGLEYAQKYVKGCDGRSAFTPICQVVEGGEDELFHASLEGWQGW</sequence>
<dbReference type="GO" id="GO:0008154">
    <property type="term" value="P:actin polymerization or depolymerization"/>
    <property type="evidence" value="ECO:0007669"/>
    <property type="project" value="TreeGrafter"/>
</dbReference>
<dbReference type="CDD" id="cd11290">
    <property type="entry name" value="gelsolin_S1_like"/>
    <property type="match status" value="1"/>
</dbReference>
<accession>A0A0B7NIU9</accession>